<evidence type="ECO:0000313" key="1">
    <source>
        <dbReference type="EMBL" id="QXE92664.1"/>
    </source>
</evidence>
<reference evidence="1 2" key="1">
    <citation type="submission" date="2021-06" db="EMBL/GenBank/DDBJ databases">
        <title>Gemonas diversity in paddy soil.</title>
        <authorList>
            <person name="Liu G."/>
        </authorList>
    </citation>
    <scope>NUCLEOTIDE SEQUENCE [LARGE SCALE GENOMIC DNA]</scope>
    <source>
        <strain evidence="1 2">RG2</strain>
    </source>
</reference>
<evidence type="ECO:0000313" key="2">
    <source>
        <dbReference type="Proteomes" id="UP000683559"/>
    </source>
</evidence>
<accession>A0ABX8LQU9</accession>
<dbReference type="EMBL" id="CP077683">
    <property type="protein sequence ID" value="QXE92664.1"/>
    <property type="molecule type" value="Genomic_DNA"/>
</dbReference>
<dbReference type="Proteomes" id="UP000683559">
    <property type="component" value="Chromosome"/>
</dbReference>
<sequence>MSKANIDDDLRTLVLFIETYCRGKHQSPKGALCQECRELLAYSESRRKKCPLDPKPTCNDCKIHCYGNIQRAKIREVMAYSGRRLLLRGRVDLLWHFFKHG</sequence>
<name>A0ABX8LQU9_9BACT</name>
<gene>
    <name evidence="1" type="ORF">KP001_09145</name>
</gene>
<keyword evidence="2" id="KW-1185">Reference proteome</keyword>
<dbReference type="RefSeq" id="WP_217289212.1">
    <property type="nucleotide sequence ID" value="NZ_CP077683.1"/>
</dbReference>
<proteinExistence type="predicted"/>
<organism evidence="1 2">
    <name type="scientific">Geomonas subterranea</name>
    <dbReference type="NCBI Taxonomy" id="2847989"/>
    <lineage>
        <taxon>Bacteria</taxon>
        <taxon>Pseudomonadati</taxon>
        <taxon>Thermodesulfobacteriota</taxon>
        <taxon>Desulfuromonadia</taxon>
        <taxon>Geobacterales</taxon>
        <taxon>Geobacteraceae</taxon>
        <taxon>Geomonas</taxon>
    </lineage>
</organism>
<dbReference type="InterPro" id="IPR020483">
    <property type="entry name" value="Uncharacterised_YgbA"/>
</dbReference>
<dbReference type="Pfam" id="PF11756">
    <property type="entry name" value="YgbA_NO"/>
    <property type="match status" value="1"/>
</dbReference>
<dbReference type="NCBIfam" id="NF007714">
    <property type="entry name" value="PRK10410.1-2"/>
    <property type="match status" value="1"/>
</dbReference>
<protein>
    <submittedName>
        <fullName evidence="1">Nitrous oxide-stimulated promoter family protein</fullName>
    </submittedName>
</protein>